<protein>
    <submittedName>
        <fullName evidence="2">YhjC</fullName>
    </submittedName>
</protein>
<keyword evidence="1" id="KW-1133">Transmembrane helix</keyword>
<dbReference type="InterPro" id="IPR021741">
    <property type="entry name" value="DUF3311"/>
</dbReference>
<keyword evidence="1" id="KW-0472">Membrane</keyword>
<evidence type="ECO:0000256" key="1">
    <source>
        <dbReference type="SAM" id="Phobius"/>
    </source>
</evidence>
<comment type="caution">
    <text evidence="2">The sequence shown here is derived from an EMBL/GenBank/DDBJ whole genome shotgun (WGS) entry which is preliminary data.</text>
</comment>
<dbReference type="EMBL" id="NILF01000022">
    <property type="protein sequence ID" value="TWL41720.1"/>
    <property type="molecule type" value="Genomic_DNA"/>
</dbReference>
<keyword evidence="5" id="KW-1185">Reference proteome</keyword>
<feature type="transmembrane region" description="Helical" evidence="1">
    <location>
        <begin position="21"/>
        <end position="38"/>
    </location>
</feature>
<dbReference type="Proteomes" id="UP000185604">
    <property type="component" value="Unassembled WGS sequence"/>
</dbReference>
<name>A0A6I7TVW3_9BACI</name>
<evidence type="ECO:0000313" key="4">
    <source>
        <dbReference type="Proteomes" id="UP000185604"/>
    </source>
</evidence>
<gene>
    <name evidence="2" type="ORF">B4121_3304</name>
    <name evidence="3" type="ORF">CHCC15381_3889</name>
</gene>
<organism evidence="2 4">
    <name type="scientific">Bacillus paralicheniformis</name>
    <dbReference type="NCBI Taxonomy" id="1648923"/>
    <lineage>
        <taxon>Bacteria</taxon>
        <taxon>Bacillati</taxon>
        <taxon>Bacillota</taxon>
        <taxon>Bacilli</taxon>
        <taxon>Bacillales</taxon>
        <taxon>Bacillaceae</taxon>
        <taxon>Bacillus</taxon>
    </lineage>
</organism>
<dbReference type="AlphaFoldDB" id="A0A6I7TVW3"/>
<reference evidence="3 5" key="2">
    <citation type="submission" date="2019-06" db="EMBL/GenBank/DDBJ databases">
        <title>Genome sequence analysis of &gt;100 Bacillus licheniformis strains suggests intrinsic resistance to this species.</title>
        <authorList>
            <person name="Wels M."/>
            <person name="Siezen R.J."/>
            <person name="Johansen E."/>
            <person name="Stuer-Lauridsen B."/>
            <person name="Bjerre K."/>
            <person name="Nielsen B.K.K."/>
        </authorList>
    </citation>
    <scope>NUCLEOTIDE SEQUENCE [LARGE SCALE GENOMIC DNA]</scope>
    <source>
        <strain evidence="3 5">BAC-15381</strain>
    </source>
</reference>
<reference evidence="2 4" key="1">
    <citation type="journal article" date="2016" name="Front. Microbiol.">
        <title>High-Level Heat Resistance of Spores of Bacillus amyloliquefaciens and Bacillus licheniformis Results from the Presence of a spoVA Operon in a Tn1546 Transposon.</title>
        <authorList>
            <person name="Berendsen E.M."/>
            <person name="Koning R.A."/>
            <person name="Boekhorst J."/>
            <person name="de Jong A."/>
            <person name="Kuipers O.P."/>
            <person name="Wells-Bennik M.H."/>
        </authorList>
    </citation>
    <scope>NUCLEOTIDE SEQUENCE [LARGE SCALE GENOMIC DNA]</scope>
    <source>
        <strain evidence="2 4">B4121</strain>
    </source>
</reference>
<dbReference type="PANTHER" id="PTHR40034">
    <property type="entry name" value="BSL5891 PROTEIN"/>
    <property type="match status" value="1"/>
</dbReference>
<accession>A0A6I7TVW3</accession>
<dbReference type="PANTHER" id="PTHR40034:SF1">
    <property type="entry name" value="BSL5891 PROTEIN"/>
    <property type="match status" value="1"/>
</dbReference>
<dbReference type="Proteomes" id="UP000429980">
    <property type="component" value="Unassembled WGS sequence"/>
</dbReference>
<evidence type="ECO:0000313" key="3">
    <source>
        <dbReference type="EMBL" id="TWL41720.1"/>
    </source>
</evidence>
<dbReference type="EMBL" id="LKPO01000021">
    <property type="protein sequence ID" value="OLF90029.1"/>
    <property type="molecule type" value="Genomic_DNA"/>
</dbReference>
<evidence type="ECO:0000313" key="5">
    <source>
        <dbReference type="Proteomes" id="UP000429980"/>
    </source>
</evidence>
<proteinExistence type="predicted"/>
<keyword evidence="1" id="KW-0812">Transmembrane</keyword>
<sequence>MIMNIKIAKGGKKVNQQLFKWVLFIIPFIGQLALLPFVNRIDPIVFGLPFFHFWLVLWIVLTPMITFAIYRFEKRNGGYE</sequence>
<evidence type="ECO:0000313" key="2">
    <source>
        <dbReference type="EMBL" id="OLF90029.1"/>
    </source>
</evidence>
<feature type="transmembrane region" description="Helical" evidence="1">
    <location>
        <begin position="50"/>
        <end position="70"/>
    </location>
</feature>
<dbReference type="Pfam" id="PF11755">
    <property type="entry name" value="DUF3311"/>
    <property type="match status" value="1"/>
</dbReference>